<dbReference type="CDD" id="cd01169">
    <property type="entry name" value="HMPP_kinase"/>
    <property type="match status" value="1"/>
</dbReference>
<dbReference type="InterPro" id="IPR004399">
    <property type="entry name" value="HMP/HMP-P_kinase_dom"/>
</dbReference>
<dbReference type="GO" id="GO:0008972">
    <property type="term" value="F:phosphomethylpyrimidine kinase activity"/>
    <property type="evidence" value="ECO:0007669"/>
    <property type="project" value="InterPro"/>
</dbReference>
<dbReference type="PANTHER" id="PTHR20858">
    <property type="entry name" value="PHOSPHOMETHYLPYRIMIDINE KINASE"/>
    <property type="match status" value="1"/>
</dbReference>
<dbReference type="EMBL" id="HBIW01019341">
    <property type="protein sequence ID" value="CAE0701210.1"/>
    <property type="molecule type" value="Transcribed_RNA"/>
</dbReference>
<evidence type="ECO:0000259" key="2">
    <source>
        <dbReference type="Pfam" id="PF08543"/>
    </source>
</evidence>
<dbReference type="Gene3D" id="3.40.1190.20">
    <property type="match status" value="1"/>
</dbReference>
<dbReference type="GO" id="GO:0008902">
    <property type="term" value="F:hydroxymethylpyrimidine kinase activity"/>
    <property type="evidence" value="ECO:0007669"/>
    <property type="project" value="TreeGrafter"/>
</dbReference>
<dbReference type="AlphaFoldDB" id="A0A7S4A218"/>
<dbReference type="PANTHER" id="PTHR20858:SF17">
    <property type="entry name" value="HYDROXYMETHYLPYRIMIDINE_PHOSPHOMETHYLPYRIMIDINE KINASE THI20-RELATED"/>
    <property type="match status" value="1"/>
</dbReference>
<dbReference type="InterPro" id="IPR013749">
    <property type="entry name" value="PM/HMP-P_kinase-1"/>
</dbReference>
<proteinExistence type="predicted"/>
<gene>
    <name evidence="3" type="ORF">PCAL00307_LOCUS16646</name>
</gene>
<dbReference type="GO" id="GO:0009228">
    <property type="term" value="P:thiamine biosynthetic process"/>
    <property type="evidence" value="ECO:0007669"/>
    <property type="project" value="InterPro"/>
</dbReference>
<feature type="domain" description="Pyridoxamine kinase/Phosphomethylpyrimidine kinase" evidence="2">
    <location>
        <begin position="28"/>
        <end position="202"/>
    </location>
</feature>
<keyword evidence="1" id="KW-0732">Signal</keyword>
<evidence type="ECO:0000256" key="1">
    <source>
        <dbReference type="SAM" id="SignalP"/>
    </source>
</evidence>
<sequence length="324" mass="32792">MLRFVLLLITSCAAALAPPTVLLVSGSDSGGGAGLQAEIKTCEALGVFSTNAVTAITAQNTVGVHGVHGLPPAFVVEQMDAVFDDFAVDAVKTGLLASVDVVEAVARRLRAADVGGVVVDPVVCAASGDVFVDDATIEAIKAELLPLATVITPNAAEAQLLGGEAVEGTLSVDRARALAARLLEHGPRAVVVKGARLGEDEAPSMAWIGPPRAPGDDVIVDVCAFADGAVATLACPARCETRPPRPPDDLRAGPAVATRNTHGTGCTFSAAVAARLAAGDAPRAAIEGAKVYLDAALRASASLNIGRGAHGPLHHGFRHNAWPA</sequence>
<name>A0A7S4A218_9STRA</name>
<feature type="chain" id="PRO_5031159160" description="Pyridoxamine kinase/Phosphomethylpyrimidine kinase domain-containing protein" evidence="1">
    <location>
        <begin position="16"/>
        <end position="324"/>
    </location>
</feature>
<evidence type="ECO:0000313" key="3">
    <source>
        <dbReference type="EMBL" id="CAE0701210.1"/>
    </source>
</evidence>
<organism evidence="3">
    <name type="scientific">Pelagomonas calceolata</name>
    <dbReference type="NCBI Taxonomy" id="35677"/>
    <lineage>
        <taxon>Eukaryota</taxon>
        <taxon>Sar</taxon>
        <taxon>Stramenopiles</taxon>
        <taxon>Ochrophyta</taxon>
        <taxon>Pelagophyceae</taxon>
        <taxon>Pelagomonadales</taxon>
        <taxon>Pelagomonadaceae</taxon>
        <taxon>Pelagomonas</taxon>
    </lineage>
</organism>
<dbReference type="SUPFAM" id="SSF53613">
    <property type="entry name" value="Ribokinase-like"/>
    <property type="match status" value="1"/>
</dbReference>
<reference evidence="3" key="1">
    <citation type="submission" date="2021-01" db="EMBL/GenBank/DDBJ databases">
        <authorList>
            <person name="Corre E."/>
            <person name="Pelletier E."/>
            <person name="Niang G."/>
            <person name="Scheremetjew M."/>
            <person name="Finn R."/>
            <person name="Kale V."/>
            <person name="Holt S."/>
            <person name="Cochrane G."/>
            <person name="Meng A."/>
            <person name="Brown T."/>
            <person name="Cohen L."/>
        </authorList>
    </citation>
    <scope>NUCLEOTIDE SEQUENCE</scope>
    <source>
        <strain evidence="3">CCMP1756</strain>
    </source>
</reference>
<protein>
    <recommendedName>
        <fullName evidence="2">Pyridoxamine kinase/Phosphomethylpyrimidine kinase domain-containing protein</fullName>
    </recommendedName>
</protein>
<dbReference type="Pfam" id="PF08543">
    <property type="entry name" value="Phos_pyr_kin"/>
    <property type="match status" value="2"/>
</dbReference>
<feature type="domain" description="Pyridoxamine kinase/Phosphomethylpyrimidine kinase" evidence="2">
    <location>
        <begin position="253"/>
        <end position="313"/>
    </location>
</feature>
<dbReference type="InterPro" id="IPR029056">
    <property type="entry name" value="Ribokinase-like"/>
</dbReference>
<accession>A0A7S4A218</accession>
<dbReference type="GO" id="GO:0005829">
    <property type="term" value="C:cytosol"/>
    <property type="evidence" value="ECO:0007669"/>
    <property type="project" value="TreeGrafter"/>
</dbReference>
<feature type="signal peptide" evidence="1">
    <location>
        <begin position="1"/>
        <end position="15"/>
    </location>
</feature>